<organism evidence="2 3">
    <name type="scientific">Pan paniscus</name>
    <name type="common">Pygmy chimpanzee</name>
    <name type="synonym">Bonobo</name>
    <dbReference type="NCBI Taxonomy" id="9597"/>
    <lineage>
        <taxon>Eukaryota</taxon>
        <taxon>Metazoa</taxon>
        <taxon>Chordata</taxon>
        <taxon>Craniata</taxon>
        <taxon>Vertebrata</taxon>
        <taxon>Euteleostomi</taxon>
        <taxon>Mammalia</taxon>
        <taxon>Eutheria</taxon>
        <taxon>Euarchontoglires</taxon>
        <taxon>Primates</taxon>
        <taxon>Haplorrhini</taxon>
        <taxon>Catarrhini</taxon>
        <taxon>Hominidae</taxon>
        <taxon>Pan</taxon>
    </lineage>
</organism>
<evidence type="ECO:0000313" key="2">
    <source>
        <dbReference type="Ensembl" id="ENSPPAP00000003539.1"/>
    </source>
</evidence>
<evidence type="ECO:0000313" key="3">
    <source>
        <dbReference type="Proteomes" id="UP000240080"/>
    </source>
</evidence>
<dbReference type="AlphaFoldDB" id="A0A2R8ZFA4"/>
<name>A0A2R8ZFA4_PANPA</name>
<dbReference type="Ensembl" id="ENSPPAT00000016272.1">
    <property type="protein sequence ID" value="ENSPPAP00000003539.1"/>
    <property type="gene ID" value="ENSPPAG00000014878.1"/>
</dbReference>
<sequence length="296" mass="31840">MGAAAPAESADLGNFWKAGEPLLQGPDALAAPMSRSPSTPQTTPSPQGRQSPWPPRSLTQSHIQYVQWGCPVPSTHLIEVRPIQDPAKQQRVVSEAWRRPALPGETALGRDLSCAWEGCMKGELCRAWNPGQTWSPVTIGIAPPERQESPWRSPGQQARPAGRPAAQELPDPCTWETLLGALSQCPKGSARFDGPLWFEVSDSKGGRRNLQPRPSAFKPLSKNGAVASFVPRPGPLKPSLGPWSLSFCDDAWPSVLVQPAPSAIWHFWEATTPSCGSCSRVSFALEVTQSAGPFGS</sequence>
<gene>
    <name evidence="2" type="primary">POM121L12</name>
</gene>
<reference evidence="2" key="2">
    <citation type="submission" date="2025-08" db="UniProtKB">
        <authorList>
            <consortium name="Ensembl"/>
        </authorList>
    </citation>
    <scope>IDENTIFICATION</scope>
</reference>
<feature type="compositionally biased region" description="Low complexity" evidence="1">
    <location>
        <begin position="154"/>
        <end position="167"/>
    </location>
</feature>
<dbReference type="GeneTree" id="ENSGT00940000153253"/>
<dbReference type="STRING" id="9597.ENSPPAP00000003539"/>
<protein>
    <submittedName>
        <fullName evidence="2">POM121 transmembrane nucleoporin like 12</fullName>
    </submittedName>
</protein>
<dbReference type="RefSeq" id="XP_054971933.1">
    <property type="nucleotide sequence ID" value="XM_055115958.1"/>
</dbReference>
<feature type="compositionally biased region" description="Low complexity" evidence="1">
    <location>
        <begin position="34"/>
        <end position="51"/>
    </location>
</feature>
<dbReference type="Proteomes" id="UP000240080">
    <property type="component" value="Chromosome 7"/>
</dbReference>
<feature type="region of interest" description="Disordered" evidence="1">
    <location>
        <begin position="144"/>
        <end position="168"/>
    </location>
</feature>
<dbReference type="CTD" id="285877"/>
<dbReference type="Bgee" id="ENSPPAG00000014878">
    <property type="expression patterns" value="Expressed in testis"/>
</dbReference>
<proteinExistence type="predicted"/>
<feature type="region of interest" description="Disordered" evidence="1">
    <location>
        <begin position="1"/>
        <end position="58"/>
    </location>
</feature>
<dbReference type="KEGG" id="pps:100973059"/>
<evidence type="ECO:0000256" key="1">
    <source>
        <dbReference type="SAM" id="MobiDB-lite"/>
    </source>
</evidence>
<reference evidence="2" key="3">
    <citation type="submission" date="2025-09" db="UniProtKB">
        <authorList>
            <consortium name="Ensembl"/>
        </authorList>
    </citation>
    <scope>IDENTIFICATION</scope>
</reference>
<reference evidence="2 3" key="1">
    <citation type="journal article" date="2012" name="Nature">
        <title>The bonobo genome compared with the chimpanzee and human genomes.</title>
        <authorList>
            <person name="Prufer K."/>
            <person name="Munch K."/>
            <person name="Hellmann I."/>
            <person name="Akagi K."/>
            <person name="Miller J.R."/>
            <person name="Walenz B."/>
            <person name="Koren S."/>
            <person name="Sutton G."/>
            <person name="Kodira C."/>
            <person name="Winer R."/>
            <person name="Knight J.R."/>
            <person name="Mullikin J.C."/>
            <person name="Meader S.J."/>
            <person name="Ponting C.P."/>
            <person name="Lunter G."/>
            <person name="Higashino S."/>
            <person name="Hobolth A."/>
            <person name="Dutheil J."/>
            <person name="Karakoc E."/>
            <person name="Alkan C."/>
            <person name="Sajjadian S."/>
            <person name="Catacchio C.R."/>
            <person name="Ventura M."/>
            <person name="Marques-Bonet T."/>
            <person name="Eichler E.E."/>
            <person name="Andre C."/>
            <person name="Atencia R."/>
            <person name="Mugisha L."/>
            <person name="Junhold J."/>
            <person name="Patterson N."/>
            <person name="Siebauer M."/>
            <person name="Good J.M."/>
            <person name="Fischer A."/>
            <person name="Ptak S.E."/>
            <person name="Lachmann M."/>
            <person name="Symer D.E."/>
            <person name="Mailund T."/>
            <person name="Schierup M.H."/>
            <person name="Andres A.M."/>
            <person name="Kelso J."/>
            <person name="Paabo S."/>
        </authorList>
    </citation>
    <scope>NUCLEOTIDE SEQUENCE [LARGE SCALE GENOMIC DNA]</scope>
</reference>
<dbReference type="EMBL" id="AJFE02053119">
    <property type="status" value="NOT_ANNOTATED_CDS"/>
    <property type="molecule type" value="Genomic_DNA"/>
</dbReference>
<dbReference type="GeneID" id="100973059"/>
<keyword evidence="3" id="KW-1185">Reference proteome</keyword>
<accession>A0A2R8ZFA4</accession>
<dbReference type="OMA" id="CAWEGCM"/>
<dbReference type="Pfam" id="PF15229">
    <property type="entry name" value="POM121"/>
    <property type="match status" value="1"/>
</dbReference>